<gene>
    <name evidence="1" type="ORF">LS72_006800</name>
</gene>
<dbReference type="AlphaFoldDB" id="A0A4U8UE22"/>
<protein>
    <submittedName>
        <fullName evidence="1">Uncharacterized protein</fullName>
    </submittedName>
</protein>
<name>A0A4U8UE22_9HELI</name>
<organism evidence="1 2">
    <name type="scientific">Helicobacter apodemus</name>
    <dbReference type="NCBI Taxonomy" id="135569"/>
    <lineage>
        <taxon>Bacteria</taxon>
        <taxon>Pseudomonadati</taxon>
        <taxon>Campylobacterota</taxon>
        <taxon>Epsilonproteobacteria</taxon>
        <taxon>Campylobacterales</taxon>
        <taxon>Helicobacteraceae</taxon>
        <taxon>Helicobacter</taxon>
    </lineage>
</organism>
<proteinExistence type="predicted"/>
<dbReference type="Proteomes" id="UP000029920">
    <property type="component" value="Unassembled WGS sequence"/>
</dbReference>
<reference evidence="1 2" key="1">
    <citation type="journal article" date="2014" name="Genome Announc.">
        <title>Draft genome sequences of eight enterohepatic helicobacter species isolated from both laboratory and wild rodents.</title>
        <authorList>
            <person name="Sheh A."/>
            <person name="Shen Z."/>
            <person name="Fox J.G."/>
        </authorList>
    </citation>
    <scope>NUCLEOTIDE SEQUENCE [LARGE SCALE GENOMIC DNA]</scope>
    <source>
        <strain evidence="1 2">MIT-03-7007</strain>
    </source>
</reference>
<evidence type="ECO:0000313" key="2">
    <source>
        <dbReference type="Proteomes" id="UP000029920"/>
    </source>
</evidence>
<accession>A0A4U8UE22</accession>
<keyword evidence="2" id="KW-1185">Reference proteome</keyword>
<comment type="caution">
    <text evidence="1">The sequence shown here is derived from an EMBL/GenBank/DDBJ whole genome shotgun (WGS) entry which is preliminary data.</text>
</comment>
<dbReference type="EMBL" id="JRPC02000016">
    <property type="protein sequence ID" value="TLE15524.1"/>
    <property type="molecule type" value="Genomic_DNA"/>
</dbReference>
<dbReference type="RefSeq" id="WP_034553208.1">
    <property type="nucleotide sequence ID" value="NZ_JRPC02000016.1"/>
</dbReference>
<evidence type="ECO:0000313" key="1">
    <source>
        <dbReference type="EMBL" id="TLE15524.1"/>
    </source>
</evidence>
<sequence length="63" mass="7294">MSLSFKSIPLKEFLESHNKDYADSKVFGLEEFKEKVQEHLESFDKNKGQNEKAIVANVFALFL</sequence>